<comment type="caution">
    <text evidence="1">The sequence shown here is derived from an EMBL/GenBank/DDBJ whole genome shotgun (WGS) entry which is preliminary data.</text>
</comment>
<gene>
    <name evidence="1" type="ORF">GOSPT_058_00340</name>
</gene>
<organism evidence="1 2">
    <name type="scientific">Gordonia sputi NBRC 100414</name>
    <dbReference type="NCBI Taxonomy" id="1089453"/>
    <lineage>
        <taxon>Bacteria</taxon>
        <taxon>Bacillati</taxon>
        <taxon>Actinomycetota</taxon>
        <taxon>Actinomycetes</taxon>
        <taxon>Mycobacteriales</taxon>
        <taxon>Gordoniaceae</taxon>
        <taxon>Gordonia</taxon>
    </lineage>
</organism>
<protein>
    <submittedName>
        <fullName evidence="1">Uncharacterized protein</fullName>
    </submittedName>
</protein>
<reference evidence="1 2" key="1">
    <citation type="submission" date="2012-02" db="EMBL/GenBank/DDBJ databases">
        <title>Whole genome shotgun sequence of Gordonia sputi NBRC 100414.</title>
        <authorList>
            <person name="Yoshida I."/>
            <person name="Hosoyama A."/>
            <person name="Tsuchikane K."/>
            <person name="Katsumata H."/>
            <person name="Yamazaki S."/>
            <person name="Fujita N."/>
        </authorList>
    </citation>
    <scope>NUCLEOTIDE SEQUENCE [LARGE SCALE GENOMIC DNA]</scope>
    <source>
        <strain evidence="1 2">NBRC 100414</strain>
    </source>
</reference>
<proteinExistence type="predicted"/>
<dbReference type="RefSeq" id="WP_005205581.1">
    <property type="nucleotide sequence ID" value="NZ_BAFC01000058.1"/>
</dbReference>
<name>H5U023_9ACTN</name>
<dbReference type="AlphaFoldDB" id="H5U023"/>
<accession>H5U023</accession>
<dbReference type="Proteomes" id="UP000005845">
    <property type="component" value="Unassembled WGS sequence"/>
</dbReference>
<evidence type="ECO:0000313" key="1">
    <source>
        <dbReference type="EMBL" id="GAB39081.1"/>
    </source>
</evidence>
<keyword evidence="2" id="KW-1185">Reference proteome</keyword>
<dbReference type="EMBL" id="BAFC01000058">
    <property type="protein sequence ID" value="GAB39081.1"/>
    <property type="molecule type" value="Genomic_DNA"/>
</dbReference>
<evidence type="ECO:0000313" key="2">
    <source>
        <dbReference type="Proteomes" id="UP000005845"/>
    </source>
</evidence>
<sequence>MTVDAHWINSWFVRAVALPVLTVDGAAHTLAWRQPFRIAAEPGEHRVAVGIRYRGFAAVLGQEPITVQVTADTTARLAAKNGPLNSDPFRIAVASS</sequence>
<dbReference type="eggNOG" id="ENOG5031W88">
    <property type="taxonomic scope" value="Bacteria"/>
</dbReference>